<dbReference type="Pfam" id="PF13361">
    <property type="entry name" value="UvrD_C"/>
    <property type="match status" value="1"/>
</dbReference>
<evidence type="ECO:0000256" key="9">
    <source>
        <dbReference type="ARBA" id="ARBA00023204"/>
    </source>
</evidence>
<dbReference type="InterPro" id="IPR014016">
    <property type="entry name" value="UvrD-like_ATP-bd"/>
</dbReference>
<dbReference type="SUPFAM" id="SSF52980">
    <property type="entry name" value="Restriction endonuclease-like"/>
    <property type="match status" value="1"/>
</dbReference>
<evidence type="ECO:0000313" key="19">
    <source>
        <dbReference type="Proteomes" id="UP000652153"/>
    </source>
</evidence>
<dbReference type="EC" id="3.1.-.-" evidence="13"/>
<dbReference type="Gene3D" id="3.40.50.300">
    <property type="entry name" value="P-loop containing nucleotide triphosphate hydrolases"/>
    <property type="match status" value="4"/>
</dbReference>
<dbReference type="Gene3D" id="3.90.320.10">
    <property type="match status" value="1"/>
</dbReference>
<keyword evidence="19" id="KW-1185">Reference proteome</keyword>
<keyword evidence="4 13" id="KW-0378">Hydrolase</keyword>
<dbReference type="EMBL" id="BMFU01000001">
    <property type="protein sequence ID" value="GGH45191.1"/>
    <property type="molecule type" value="Genomic_DNA"/>
</dbReference>
<evidence type="ECO:0000256" key="13">
    <source>
        <dbReference type="HAMAP-Rule" id="MF_01451"/>
    </source>
</evidence>
<accession>A0ABQ1Z1Y1</accession>
<feature type="compositionally biased region" description="Basic and acidic residues" evidence="15">
    <location>
        <begin position="472"/>
        <end position="488"/>
    </location>
</feature>
<evidence type="ECO:0000256" key="11">
    <source>
        <dbReference type="ARBA" id="ARBA00034617"/>
    </source>
</evidence>
<keyword evidence="7 13" id="KW-0067">ATP-binding</keyword>
<evidence type="ECO:0000313" key="18">
    <source>
        <dbReference type="EMBL" id="GGH45191.1"/>
    </source>
</evidence>
<evidence type="ECO:0000256" key="1">
    <source>
        <dbReference type="ARBA" id="ARBA00022722"/>
    </source>
</evidence>
<evidence type="ECO:0000256" key="3">
    <source>
        <dbReference type="ARBA" id="ARBA00022763"/>
    </source>
</evidence>
<feature type="binding site" evidence="14">
    <location>
        <begin position="31"/>
        <end position="38"/>
    </location>
    <ligand>
        <name>ATP</name>
        <dbReference type="ChEBI" id="CHEBI:30616"/>
    </ligand>
</feature>
<organism evidence="18 19">
    <name type="scientific">Paenibacillus silvae</name>
    <dbReference type="NCBI Taxonomy" id="1325358"/>
    <lineage>
        <taxon>Bacteria</taxon>
        <taxon>Bacillati</taxon>
        <taxon>Bacillota</taxon>
        <taxon>Bacilli</taxon>
        <taxon>Bacillales</taxon>
        <taxon>Paenibacillaceae</taxon>
        <taxon>Paenibacillus</taxon>
    </lineage>
</organism>
<comment type="function">
    <text evidence="13">The heterodimer acts as both an ATP-dependent DNA helicase and an ATP-dependent, dual-direction single-stranded exonuclease. Recognizes the chi site generating a DNA molecule suitable for the initiation of homologous recombination. The AddA nuclease domain is required for chi fragment generation; this subunit has the helicase and 3' -&gt; 5' nuclease activities.</text>
</comment>
<comment type="cofactor">
    <cofactor evidence="13">
        <name>Mg(2+)</name>
        <dbReference type="ChEBI" id="CHEBI:18420"/>
    </cofactor>
</comment>
<protein>
    <recommendedName>
        <fullName evidence="13">ATP-dependent helicase/nuclease subunit A</fullName>
        <ecNumber evidence="13">3.1.-.-</ecNumber>
        <ecNumber evidence="13">5.6.2.4</ecNumber>
    </recommendedName>
    <alternativeName>
        <fullName evidence="13">ATP-dependent helicase/nuclease AddA</fullName>
    </alternativeName>
    <alternativeName>
        <fullName evidence="13">DNA 3'-5' helicase AddA</fullName>
    </alternativeName>
</protein>
<comment type="catalytic activity">
    <reaction evidence="11 13">
        <text>Couples ATP hydrolysis with the unwinding of duplex DNA by translocating in the 3'-5' direction.</text>
        <dbReference type="EC" id="5.6.2.4"/>
    </reaction>
</comment>
<dbReference type="NCBIfam" id="TIGR02785">
    <property type="entry name" value="addA_Gpos"/>
    <property type="match status" value="1"/>
</dbReference>
<evidence type="ECO:0000256" key="15">
    <source>
        <dbReference type="SAM" id="MobiDB-lite"/>
    </source>
</evidence>
<evidence type="ECO:0000256" key="2">
    <source>
        <dbReference type="ARBA" id="ARBA00022741"/>
    </source>
</evidence>
<evidence type="ECO:0000256" key="7">
    <source>
        <dbReference type="ARBA" id="ARBA00022840"/>
    </source>
</evidence>
<evidence type="ECO:0000256" key="10">
    <source>
        <dbReference type="ARBA" id="ARBA00023235"/>
    </source>
</evidence>
<dbReference type="RefSeq" id="WP_188591254.1">
    <property type="nucleotide sequence ID" value="NZ_BMFU01000001.1"/>
</dbReference>
<name>A0ABQ1Z1Y1_9BACL</name>
<evidence type="ECO:0000259" key="16">
    <source>
        <dbReference type="PROSITE" id="PS51198"/>
    </source>
</evidence>
<dbReference type="GO" id="GO:0004386">
    <property type="term" value="F:helicase activity"/>
    <property type="evidence" value="ECO:0007669"/>
    <property type="project" value="UniProtKB-KW"/>
</dbReference>
<dbReference type="PROSITE" id="PS51217">
    <property type="entry name" value="UVRD_HELICASE_CTER"/>
    <property type="match status" value="1"/>
</dbReference>
<evidence type="ECO:0000256" key="12">
    <source>
        <dbReference type="ARBA" id="ARBA00048988"/>
    </source>
</evidence>
<dbReference type="PANTHER" id="PTHR11070:SF48">
    <property type="entry name" value="ATP-DEPENDENT HELICASE_NUCLEASE SUBUNIT A"/>
    <property type="match status" value="1"/>
</dbReference>
<feature type="domain" description="UvrD-like helicase C-terminal" evidence="17">
    <location>
        <begin position="543"/>
        <end position="916"/>
    </location>
</feature>
<dbReference type="HAMAP" id="MF_01451">
    <property type="entry name" value="AddA"/>
    <property type="match status" value="1"/>
</dbReference>
<keyword evidence="5 13" id="KW-0347">Helicase</keyword>
<evidence type="ECO:0000256" key="8">
    <source>
        <dbReference type="ARBA" id="ARBA00023125"/>
    </source>
</evidence>
<keyword evidence="2 13" id="KW-0547">Nucleotide-binding</keyword>
<keyword evidence="10 13" id="KW-0413">Isomerase</keyword>
<sequence length="1493" mass="169958">MMNMPKPEGSFWSDDQWSAIAEHGEDILVAAAAGSGKTAVLVERIIRKIADPSQGFSVDRLLVATFTKAAAAEMKQRIREALERALEEQPEEEHLRRQLSLLGRASITTLHSFCMEVIRRYYQQIPLNPAFRILNENEAEMLRQELLEELFEEKYGEEQEGSTFRELVDWFSGERNDDAMHRLVQRLYDFSRSHSWPDHWLMQMAEAFQVESVEALGQSAWVQSILRDAALALSGAAGLLRQGIQISLQPEGPAPYAETLTADLAMVEELLSAVEVMPWERLPEVFQPAAFGKLKPCKKDQTDPGLQEQVKELRETAKKAVTDLKGSLFGRSAFTFWQELEQAAPLMQELSRLVSTFGERYRQAKQERAQVDFNDLEHYCLHILRHEDSTPEHSMPSDAAMEYRARFDEVLLDEYQDTNTVQEDIVSLISRENPGNRFMVGDVKQSIYRFRLAEPGLFMNKYRSYSANAPGHAEDHGDSSTREETGTGKRIDLARNFRSRAEVVHSVNVIFRQLMNEGVAEISYDERAQLAYGASFPPETLGGEAYTPELMLIDRQGSGPDLADSTEEGSDLATSAELESAELETAQLEARAIANRIREMVGETDKPALSVYDKALQTMRPARYGDIVILLRSTLMWAPLMIEEFRQQGIPAGGEQSKGYFQATEVEVMLSLLQLVDNPRQDIPLASVLRSPMVGLDEEELAQIRLGDKRQSFYDAVVSAAGPWKSEMSVPGQRFIPEQGLKVDNVIQMQWPEAWSELEQAQRESAVTAELQVEAKENVEEHAHIAEQGEAVFQGHEEVYSALQQKLIRFMRQLEQWRLEARQGSLSELIWRIYRETGYLDWVGGLPGGQQRQSNLKALYDRARQYEEATANRGLFRFLTYVSRLRENGGDLGTAASGSGEQDNVVRIMTIHRSKGLEFPIVFVGGISKMFNQQDLHAPFLMHKELGFGPRFVDRSNRVAYPTLANLAIRRRAQFELLAEEMRVLYVALTRPKEKMILVGTVKDAAKKAQAWSQVKDSPELALPDYLLAAGRSYLDWIGPALIRHPDAAVLRELAGDRDAYSACLASDESRWSIRIAAADQVSRNLNTDHVQSEDDEDGLNELRRERKAALERMQPVRLGEAAPNRGIHMHVDEMNLHDLVPDENQAHEQGQPDHDQHALLREVDRRLSWTYPYESASQVAASTSVTEIKSQSSVQEYASYALLEEMQEFQIEEMQEFQIEDMQEFQTEEMQEHPIEEIQEPPIEEIKKQQREAIKTQPIEAILEQQDTAGATGQNMSETKRSFKLHLRRPKFMGERQLTGTERGTVYHTLMQHLPVEVNVVDTEVVEQTIARLVALQILLPYQVEAIDRSELTSFFDTEPGRELLQAAWVRREIPFTYGLPAHQSPQEWLREPRQSEEQELSVESSHVQAVLENETVLVRGIIDCLYEVNGELVLLDYKTDRVLEHRGGLEPLVENYRFQLQLYARAIQDILGRKVDHMWLYFFDGGHAVKL</sequence>
<dbReference type="Pfam" id="PF00580">
    <property type="entry name" value="UvrD-helicase"/>
    <property type="match status" value="1"/>
</dbReference>
<keyword evidence="9 13" id="KW-0234">DNA repair</keyword>
<dbReference type="Proteomes" id="UP000652153">
    <property type="component" value="Unassembled WGS sequence"/>
</dbReference>
<evidence type="ECO:0000256" key="14">
    <source>
        <dbReference type="PROSITE-ProRule" id="PRU00560"/>
    </source>
</evidence>
<dbReference type="EC" id="5.6.2.4" evidence="13"/>
<comment type="similarity">
    <text evidence="13">Belongs to the helicase family. AddA subfamily.</text>
</comment>
<feature type="domain" description="UvrD-like helicase ATP-binding" evidence="16">
    <location>
        <begin position="10"/>
        <end position="500"/>
    </location>
</feature>
<dbReference type="InterPro" id="IPR011335">
    <property type="entry name" value="Restrct_endonuc-II-like"/>
</dbReference>
<comment type="catalytic activity">
    <reaction evidence="12 13">
        <text>ATP + H2O = ADP + phosphate + H(+)</text>
        <dbReference type="Rhea" id="RHEA:13065"/>
        <dbReference type="ChEBI" id="CHEBI:15377"/>
        <dbReference type="ChEBI" id="CHEBI:15378"/>
        <dbReference type="ChEBI" id="CHEBI:30616"/>
        <dbReference type="ChEBI" id="CHEBI:43474"/>
        <dbReference type="ChEBI" id="CHEBI:456216"/>
        <dbReference type="EC" id="5.6.2.4"/>
    </reaction>
</comment>
<dbReference type="InterPro" id="IPR027417">
    <property type="entry name" value="P-loop_NTPase"/>
</dbReference>
<dbReference type="InterPro" id="IPR014017">
    <property type="entry name" value="DNA_helicase_UvrD-like_C"/>
</dbReference>
<reference evidence="19" key="1">
    <citation type="journal article" date="2019" name="Int. J. Syst. Evol. Microbiol.">
        <title>The Global Catalogue of Microorganisms (GCM) 10K type strain sequencing project: providing services to taxonomists for standard genome sequencing and annotation.</title>
        <authorList>
            <consortium name="The Broad Institute Genomics Platform"/>
            <consortium name="The Broad Institute Genome Sequencing Center for Infectious Disease"/>
            <person name="Wu L."/>
            <person name="Ma J."/>
        </authorList>
    </citation>
    <scope>NUCLEOTIDE SEQUENCE [LARGE SCALE GENOMIC DNA]</scope>
    <source>
        <strain evidence="19">CGMCC 1.12770</strain>
    </source>
</reference>
<keyword evidence="8 13" id="KW-0238">DNA-binding</keyword>
<evidence type="ECO:0000256" key="4">
    <source>
        <dbReference type="ARBA" id="ARBA00022801"/>
    </source>
</evidence>
<dbReference type="SUPFAM" id="SSF52540">
    <property type="entry name" value="P-loop containing nucleoside triphosphate hydrolases"/>
    <property type="match status" value="1"/>
</dbReference>
<feature type="region of interest" description="Disordered" evidence="15">
    <location>
        <begin position="469"/>
        <end position="488"/>
    </location>
</feature>
<evidence type="ECO:0000259" key="17">
    <source>
        <dbReference type="PROSITE" id="PS51217"/>
    </source>
</evidence>
<proteinExistence type="inferred from homology"/>
<comment type="caution">
    <text evidence="18">The sequence shown here is derived from an EMBL/GenBank/DDBJ whole genome shotgun (WGS) entry which is preliminary data.</text>
</comment>
<dbReference type="InterPro" id="IPR011604">
    <property type="entry name" value="PDDEXK-like_dom_sf"/>
</dbReference>
<dbReference type="PANTHER" id="PTHR11070">
    <property type="entry name" value="UVRD / RECB / PCRA DNA HELICASE FAMILY MEMBER"/>
    <property type="match status" value="1"/>
</dbReference>
<keyword evidence="3 13" id="KW-0227">DNA damage</keyword>
<gene>
    <name evidence="13 18" type="primary">addA</name>
    <name evidence="18" type="ORF">GCM10008014_07050</name>
</gene>
<dbReference type="InterPro" id="IPR038726">
    <property type="entry name" value="PDDEXK_AddAB-type"/>
</dbReference>
<evidence type="ECO:0000256" key="5">
    <source>
        <dbReference type="ARBA" id="ARBA00022806"/>
    </source>
</evidence>
<dbReference type="Pfam" id="PF12705">
    <property type="entry name" value="PDDEXK_1"/>
    <property type="match status" value="1"/>
</dbReference>
<keyword evidence="6 13" id="KW-0269">Exonuclease</keyword>
<comment type="subunit">
    <text evidence="13">Heterodimer of AddA and AddB/RexB.</text>
</comment>
<dbReference type="InterPro" id="IPR014152">
    <property type="entry name" value="AddA"/>
</dbReference>
<keyword evidence="1 13" id="KW-0540">Nuclease</keyword>
<dbReference type="PROSITE" id="PS51198">
    <property type="entry name" value="UVRD_HELICASE_ATP_BIND"/>
    <property type="match status" value="1"/>
</dbReference>
<dbReference type="InterPro" id="IPR000212">
    <property type="entry name" value="DNA_helicase_UvrD/REP"/>
</dbReference>
<evidence type="ECO:0000256" key="6">
    <source>
        <dbReference type="ARBA" id="ARBA00022839"/>
    </source>
</evidence>